<reference evidence="17 27" key="2">
    <citation type="submission" date="2016-05" db="EMBL/GenBank/DDBJ databases">
        <authorList>
            <person name="Lee J.-Y."/>
            <person name="Kim E.B."/>
            <person name="Choi Y.-J."/>
        </authorList>
    </citation>
    <scope>NUCLEOTIDE SEQUENCE [LARGE SCALE GENOMIC DNA]</scope>
    <source>
        <strain evidence="17 27">KLA006</strain>
    </source>
</reference>
<dbReference type="EMBL" id="QFAS01000001">
    <property type="protein sequence ID" value="PWG54914.1"/>
    <property type="molecule type" value="Genomic_DNA"/>
</dbReference>
<evidence type="ECO:0000313" key="28">
    <source>
        <dbReference type="Proteomes" id="UP000245607"/>
    </source>
</evidence>
<evidence type="ECO:0000313" key="18">
    <source>
        <dbReference type="EMBL" id="PWG54914.1"/>
    </source>
</evidence>
<reference evidence="18 28" key="7">
    <citation type="submission" date="2018-05" db="EMBL/GenBank/DDBJ databases">
        <title>Lactobacillus salivarius genome sequencing and assembly.</title>
        <authorList>
            <person name="Audisio C."/>
            <person name="Albarracin L."/>
            <person name="Torres M.J."/>
            <person name="Hebert E.M."/>
            <person name="Saavedra L."/>
        </authorList>
    </citation>
    <scope>NUCLEOTIDE SEQUENCE [LARGE SCALE GENOMIC DNA]</scope>
    <source>
        <strain evidence="18 28">A3iob</strain>
    </source>
</reference>
<dbReference type="Proteomes" id="UP000467635">
    <property type="component" value="Unassembled WGS sequence"/>
</dbReference>
<dbReference type="Proteomes" id="UP000192353">
    <property type="component" value="Unassembled WGS sequence"/>
</dbReference>
<dbReference type="Proteomes" id="UP000470980">
    <property type="component" value="Unassembled WGS sequence"/>
</dbReference>
<dbReference type="Proteomes" id="UP001231316">
    <property type="component" value="Chromosome"/>
</dbReference>
<reference evidence="7" key="15">
    <citation type="submission" date="2023-07" db="EMBL/GenBank/DDBJ databases">
        <title>Complete genome sequence of Ligilactobacillus salivarius SRCM217594 isolated from Gallus gallus domesticus feces.</title>
        <authorList>
            <person name="Yang H.-G."/>
            <person name="Ryu M.-S."/>
            <person name="Ha G.-S."/>
            <person name="Yang H.-J."/>
            <person name="Jeong D.-Y."/>
        </authorList>
    </citation>
    <scope>NUCLEOTIDE SEQUENCE</scope>
    <source>
        <strain evidence="7">SRCM217594</strain>
    </source>
</reference>
<dbReference type="EMBL" id="LXZO01000090">
    <property type="protein sequence ID" value="PAY46436.1"/>
    <property type="molecule type" value="Genomic_DNA"/>
</dbReference>
<dbReference type="EMBL" id="JAUIQT010000001">
    <property type="protein sequence ID" value="MDN4834100.1"/>
    <property type="molecule type" value="Genomic_DNA"/>
</dbReference>
<reference evidence="6" key="13">
    <citation type="submission" date="2023-02" db="EMBL/GenBank/DDBJ databases">
        <title>Draft Whole-Genome Sequences of competitive exclusion Lactobacillus salivarius strains for Poultry.</title>
        <authorList>
            <person name="Ma L.M."/>
            <person name="Lopez-Guerra N."/>
            <person name="Zhang G."/>
        </authorList>
    </citation>
    <scope>NUCLEOTIDE SEQUENCE</scope>
    <source>
        <strain evidence="6">Salm-9</strain>
    </source>
</reference>
<dbReference type="PANTHER" id="PTHR34875:SF6">
    <property type="entry name" value="UPF0237 PROTEIN MJ1558"/>
    <property type="match status" value="1"/>
</dbReference>
<dbReference type="EMBL" id="CP017107">
    <property type="protein sequence ID" value="AOO73003.1"/>
    <property type="molecule type" value="Genomic_DNA"/>
</dbReference>
<evidence type="ECO:0000313" key="5">
    <source>
        <dbReference type="EMBL" id="HJG14741.1"/>
    </source>
</evidence>
<dbReference type="EMBL" id="JARKHV010000011">
    <property type="protein sequence ID" value="MDF4186968.1"/>
    <property type="molecule type" value="Genomic_DNA"/>
</dbReference>
<reference evidence="31 32" key="9">
    <citation type="journal article" date="2020" name="Food Funct.">
        <title>Screening of Lactobacillus salivarius strains from the feces of Chinese populations and the evaluation of their effects against intestinal inflammation in mice.</title>
        <authorList>
            <person name="Zhai Q."/>
            <person name="Shen X."/>
            <person name="Cen S."/>
            <person name="Zhang C."/>
            <person name="Tian F."/>
            <person name="Zhao J."/>
            <person name="Zhang H."/>
            <person name="Xue Y."/>
            <person name="Chen W."/>
        </authorList>
    </citation>
    <scope>NUCLEOTIDE SEQUENCE [LARGE SCALE GENOMIC DNA]</scope>
    <source>
        <strain evidence="10 33">FYNDL5_1.scaf</strain>
        <strain evidence="12 32">FZJTZ28M4.scaf</strain>
        <strain evidence="11 31">FZJTZ9M6.scaf</strain>
    </source>
</reference>
<evidence type="ECO:0000313" key="17">
    <source>
        <dbReference type="EMBL" id="PAY46436.1"/>
    </source>
</evidence>
<protein>
    <recommendedName>
        <fullName evidence="1">UPF0237 protein A8C52_01105</fullName>
    </recommendedName>
</protein>
<dbReference type="EMBL" id="NBEF01000007">
    <property type="protein sequence ID" value="OQQ92263.1"/>
    <property type="molecule type" value="Genomic_DNA"/>
</dbReference>
<dbReference type="EMBL" id="VSUB01000014">
    <property type="protein sequence ID" value="MYY65571.1"/>
    <property type="molecule type" value="Genomic_DNA"/>
</dbReference>
<dbReference type="Proteomes" id="UP000192575">
    <property type="component" value="Unassembled WGS sequence"/>
</dbReference>
<evidence type="ECO:0000313" key="15">
    <source>
        <dbReference type="EMBL" id="OQR26146.1"/>
    </source>
</evidence>
<name>A0A089QDV7_9LACO</name>
<evidence type="ECO:0000313" key="20">
    <source>
        <dbReference type="EMBL" id="WII28757.1"/>
    </source>
</evidence>
<reference evidence="4 22" key="3">
    <citation type="submission" date="2016-09" db="EMBL/GenBank/DDBJ databases">
        <title>Complete Genome Sequence of Lactobacillus salivarius Jin.</title>
        <authorList>
            <person name="Jin N."/>
            <person name="Li C."/>
            <person name="Wang M."/>
            <person name="Ren D."/>
            <person name="Di Y."/>
            <person name="Pan R."/>
            <person name="Du S."/>
            <person name="Lu H."/>
            <person name="Li X."/>
            <person name="Tian M."/>
        </authorList>
    </citation>
    <scope>NUCLEOTIDE SEQUENCE [LARGE SCALE GENOMIC DNA]</scope>
    <source>
        <strain evidence="4 22">CICC 23174</strain>
    </source>
</reference>
<dbReference type="Proteomes" id="UP000196255">
    <property type="component" value="Unassembled WGS sequence"/>
</dbReference>
<reference evidence="5" key="11">
    <citation type="submission" date="2021-09" db="EMBL/GenBank/DDBJ databases">
        <authorList>
            <person name="Gilroy R."/>
        </authorList>
    </citation>
    <scope>NUCLEOTIDE SEQUENCE</scope>
    <source>
        <strain evidence="5">CHK189-29639</strain>
    </source>
</reference>
<evidence type="ECO:0000313" key="11">
    <source>
        <dbReference type="EMBL" id="MYY72849.1"/>
    </source>
</evidence>
<dbReference type="Proteomes" id="UP000437575">
    <property type="component" value="Unassembled WGS sequence"/>
</dbReference>
<dbReference type="Proteomes" id="UP001213566">
    <property type="component" value="Unassembled WGS sequence"/>
</dbReference>
<dbReference type="Proteomes" id="UP000245607">
    <property type="component" value="Unassembled WGS sequence"/>
</dbReference>
<dbReference type="Proteomes" id="UP000094723">
    <property type="component" value="Chromosome"/>
</dbReference>
<dbReference type="EMBL" id="VSTR01000003">
    <property type="protein sequence ID" value="MYY72849.1"/>
    <property type="molecule type" value="Genomic_DNA"/>
</dbReference>
<dbReference type="InterPro" id="IPR045865">
    <property type="entry name" value="ACT-like_dom_sf"/>
</dbReference>
<dbReference type="CDD" id="cd04872">
    <property type="entry name" value="ACT_1ZPV"/>
    <property type="match status" value="1"/>
</dbReference>
<evidence type="ECO:0000313" key="32">
    <source>
        <dbReference type="Proteomes" id="UP000471300"/>
    </source>
</evidence>
<evidence type="ECO:0000313" key="23">
    <source>
        <dbReference type="Proteomes" id="UP000192353"/>
    </source>
</evidence>
<evidence type="ECO:0000313" key="33">
    <source>
        <dbReference type="Proteomes" id="UP000471678"/>
    </source>
</evidence>
<dbReference type="InterPro" id="IPR002912">
    <property type="entry name" value="ACT_dom"/>
</dbReference>
<sequence length="89" mass="10037">MRAILTTIGADKAGIIAGVSTYLAKNQINILDVSQTIMNGYFTMMMMVEIPDEKVDFEKITTELNELGEKLGVEIKIRNEKLYQAMHQL</sequence>
<dbReference type="EMBL" id="WKKZ01000007">
    <property type="protein sequence ID" value="MSE04425.1"/>
    <property type="molecule type" value="Genomic_DNA"/>
</dbReference>
<dbReference type="EMBL" id="CP007646">
    <property type="protein sequence ID" value="AIR09953.1"/>
    <property type="molecule type" value="Genomic_DNA"/>
</dbReference>
<evidence type="ECO:0000256" key="1">
    <source>
        <dbReference type="HAMAP-Rule" id="MF_01054"/>
    </source>
</evidence>
<comment type="similarity">
    <text evidence="1">Belongs to the UPF0237 family.</text>
</comment>
<dbReference type="InterPro" id="IPR022986">
    <property type="entry name" value="UPF0237_ACT"/>
</dbReference>
<evidence type="ECO:0000313" key="21">
    <source>
        <dbReference type="Proteomes" id="UP000029488"/>
    </source>
</evidence>
<evidence type="ECO:0000313" key="26">
    <source>
        <dbReference type="Proteomes" id="UP000196255"/>
    </source>
</evidence>
<dbReference type="Proteomes" id="UP001174888">
    <property type="component" value="Unassembled WGS sequence"/>
</dbReference>
<dbReference type="EMBL" id="NBEB01000011">
    <property type="protein sequence ID" value="OQQ86330.1"/>
    <property type="molecule type" value="Genomic_DNA"/>
</dbReference>
<evidence type="ECO:0000313" key="24">
    <source>
        <dbReference type="Proteomes" id="UP000192575"/>
    </source>
</evidence>
<gene>
    <name evidence="17" type="ORF">A8C52_01105</name>
    <name evidence="16" type="ORF">B5G36_08745</name>
    <name evidence="15" type="ORF">B6U37_00870</name>
    <name evidence="14" type="ORF">B6U56_00935</name>
    <name evidence="13" type="ORF">B6U60_00815</name>
    <name evidence="4" type="ORF">BHF65_01615</name>
    <name evidence="18" type="ORF">DB362_00155</name>
    <name evidence="12" type="ORF">FYL06_06315</name>
    <name evidence="11" type="ORF">FYL10_04020</name>
    <name evidence="10" type="ORF">FYL25_09240</name>
    <name evidence="9" type="ORF">GKC33_02500</name>
    <name evidence="8" type="ORF">GKC34_00835</name>
    <name evidence="5" type="ORF">K8V06_01180</name>
    <name evidence="3" type="ORF">LSJ_0191</name>
    <name evidence="19" type="ORF">O2U02_08365</name>
    <name evidence="6" type="ORF">PV940_08075</name>
    <name evidence="20" type="ORF">QFE45_01025</name>
    <name evidence="7" type="ORF">QYC35_07865</name>
</gene>
<evidence type="ECO:0000313" key="4">
    <source>
        <dbReference type="EMBL" id="AOO73003.1"/>
    </source>
</evidence>
<dbReference type="EMBL" id="VSTU01000009">
    <property type="protein sequence ID" value="MYZ66561.1"/>
    <property type="molecule type" value="Genomic_DNA"/>
</dbReference>
<dbReference type="HAMAP" id="MF_01054">
    <property type="entry name" value="UPF0237"/>
    <property type="match status" value="1"/>
</dbReference>
<dbReference type="FunFam" id="3.30.70.260:FF:000032">
    <property type="entry name" value="UPF0237 protein SP_0238"/>
    <property type="match status" value="1"/>
</dbReference>
<evidence type="ECO:0000313" key="3">
    <source>
        <dbReference type="EMBL" id="AIR09953.1"/>
    </source>
</evidence>
<evidence type="ECO:0000313" key="22">
    <source>
        <dbReference type="Proteomes" id="UP000094723"/>
    </source>
</evidence>
<dbReference type="InterPro" id="IPR050990">
    <property type="entry name" value="UPF0237/GcvR_regulator"/>
</dbReference>
<dbReference type="Proteomes" id="UP000192638">
    <property type="component" value="Unassembled WGS sequence"/>
</dbReference>
<dbReference type="EMBL" id="DYVK01000013">
    <property type="protein sequence ID" value="HJG14741.1"/>
    <property type="molecule type" value="Genomic_DNA"/>
</dbReference>
<accession>A0A089QDV7</accession>
<reference evidence="5" key="10">
    <citation type="journal article" date="2021" name="PeerJ">
        <title>Extensive microbial diversity within the chicken gut microbiome revealed by metagenomics and culture.</title>
        <authorList>
            <person name="Gilroy R."/>
            <person name="Ravi A."/>
            <person name="Getino M."/>
            <person name="Pursley I."/>
            <person name="Horton D.L."/>
            <person name="Alikhan N.F."/>
            <person name="Baker D."/>
            <person name="Gharbi K."/>
            <person name="Hall N."/>
            <person name="Watson M."/>
            <person name="Adriaenssens E.M."/>
            <person name="Foster-Nyarko E."/>
            <person name="Jarju S."/>
            <person name="Secka A."/>
            <person name="Antonio M."/>
            <person name="Oren A."/>
            <person name="Chaudhuri R.R."/>
            <person name="La Ragione R."/>
            <person name="Hildebrand F."/>
            <person name="Pallen M.J."/>
        </authorList>
    </citation>
    <scope>NUCLEOTIDE SEQUENCE</scope>
    <source>
        <strain evidence="5">CHK189-29639</strain>
    </source>
</reference>
<evidence type="ECO:0000313" key="27">
    <source>
        <dbReference type="Proteomes" id="UP000218139"/>
    </source>
</evidence>
<evidence type="ECO:0000313" key="12">
    <source>
        <dbReference type="EMBL" id="MYZ66561.1"/>
    </source>
</evidence>
<dbReference type="Proteomes" id="UP001224533">
    <property type="component" value="Chromosome"/>
</dbReference>
<dbReference type="EMBL" id="CP123971">
    <property type="protein sequence ID" value="WII28757.1"/>
    <property type="molecule type" value="Genomic_DNA"/>
</dbReference>
<reference evidence="20" key="14">
    <citation type="submission" date="2023-04" db="EMBL/GenBank/DDBJ databases">
        <title>Four porcine-derived lactic acid bacteria strains analyses and their evaluation as potential probiotics based on genomics.</title>
        <authorList>
            <person name="Niu D."/>
        </authorList>
    </citation>
    <scope>NUCLEOTIDE SEQUENCE</scope>
    <source>
        <strain evidence="20">ZSA5</strain>
    </source>
</reference>
<dbReference type="Proteomes" id="UP000471678">
    <property type="component" value="Unassembled WGS sequence"/>
</dbReference>
<reference evidence="16" key="6">
    <citation type="journal article" date="2018" name="BMC Genomics">
        <title>Whole genome sequencing and function prediction of 133 gut anaerobes isolated from chicken caecum in pure cultures.</title>
        <authorList>
            <person name="Medvecky M."/>
            <person name="Cejkova D."/>
            <person name="Polansky O."/>
            <person name="Karasova D."/>
            <person name="Kubasova T."/>
            <person name="Cizek A."/>
            <person name="Rychlik I."/>
        </authorList>
    </citation>
    <scope>NUCLEOTIDE SEQUENCE</scope>
    <source>
        <strain evidence="16">An84</strain>
    </source>
</reference>
<dbReference type="NCBIfam" id="NF001220">
    <property type="entry name" value="PRK00194.1"/>
    <property type="match status" value="1"/>
</dbReference>
<reference evidence="23 24" key="4">
    <citation type="submission" date="2017-03" db="EMBL/GenBank/DDBJ databases">
        <title>Phylogenomics and comparative genomics of Lactobacillus salivarius, a mammalian gut commensal.</title>
        <authorList>
            <person name="Harris H.M."/>
        </authorList>
    </citation>
    <scope>NUCLEOTIDE SEQUENCE [LARGE SCALE GENOMIC DNA]</scope>
    <source>
        <strain evidence="15 23">AH4231</strain>
        <strain evidence="14 24">JCM 1047</strain>
        <strain evidence="13 25">LMG 14477</strain>
    </source>
</reference>
<evidence type="ECO:0000313" key="8">
    <source>
        <dbReference type="EMBL" id="MSE04425.1"/>
    </source>
</evidence>
<organism evidence="3 21">
    <name type="scientific">Ligilactobacillus salivarius</name>
    <dbReference type="NCBI Taxonomy" id="1624"/>
    <lineage>
        <taxon>Bacteria</taxon>
        <taxon>Bacillati</taxon>
        <taxon>Bacillota</taxon>
        <taxon>Bacilli</taxon>
        <taxon>Lactobacillales</taxon>
        <taxon>Lactobacillaceae</taxon>
        <taxon>Ligilactobacillus</taxon>
    </lineage>
</organism>
<evidence type="ECO:0000313" key="14">
    <source>
        <dbReference type="EMBL" id="OQQ92263.1"/>
    </source>
</evidence>
<evidence type="ECO:0000313" key="13">
    <source>
        <dbReference type="EMBL" id="OQQ86330.1"/>
    </source>
</evidence>
<dbReference type="PANTHER" id="PTHR34875">
    <property type="entry name" value="UPF0237 PROTEIN MJ1558"/>
    <property type="match status" value="1"/>
</dbReference>
<reference evidence="19 34" key="12">
    <citation type="submission" date="2022-12" db="EMBL/GenBank/DDBJ databases">
        <title>Assessment of beneficial effects and identification of host adaptation-associated genes of Ligilactobacillus salivarius isolated from Meles meles.</title>
        <authorList>
            <person name="Wang Y."/>
        </authorList>
    </citation>
    <scope>NUCLEOTIDE SEQUENCE [LARGE SCALE GENOMIC DNA]</scope>
    <source>
        <strain evidence="19 34">S35</strain>
    </source>
</reference>
<feature type="domain" description="ACT" evidence="2">
    <location>
        <begin position="4"/>
        <end position="78"/>
    </location>
</feature>
<evidence type="ECO:0000313" key="34">
    <source>
        <dbReference type="Proteomes" id="UP001224533"/>
    </source>
</evidence>
<reference evidence="29 30" key="8">
    <citation type="submission" date="2019-11" db="EMBL/GenBank/DDBJ databases">
        <title>Draft Genome Sequence of Plant Growth-Promoting Rhizosphere-Associated Bacteria.</title>
        <authorList>
            <person name="Vasilyev I.Y."/>
            <person name="Radchenko V."/>
            <person name="Ilnitskaya E.V."/>
        </authorList>
    </citation>
    <scope>NUCLEOTIDE SEQUENCE [LARGE SCALE GENOMIC DNA]</scope>
    <source>
        <strain evidence="9 30">VRA_01-1sq_f</strain>
        <strain evidence="8 29">VRA_1sq_f</strain>
    </source>
</reference>
<dbReference type="Pfam" id="PF13740">
    <property type="entry name" value="ACT_6"/>
    <property type="match status" value="1"/>
</dbReference>
<dbReference type="EMBL" id="CP114509">
    <property type="protein sequence ID" value="WHS17459.1"/>
    <property type="molecule type" value="Genomic_DNA"/>
</dbReference>
<evidence type="ECO:0000313" key="31">
    <source>
        <dbReference type="Proteomes" id="UP000470980"/>
    </source>
</evidence>
<dbReference type="EMBL" id="WKKX01000055">
    <property type="protein sequence ID" value="MSE07629.1"/>
    <property type="molecule type" value="Genomic_DNA"/>
</dbReference>
<dbReference type="KEGG" id="lsj:LSJ_0191"/>
<evidence type="ECO:0000313" key="30">
    <source>
        <dbReference type="Proteomes" id="UP000467635"/>
    </source>
</evidence>
<dbReference type="Proteomes" id="UP000029488">
    <property type="component" value="Chromosome"/>
</dbReference>
<evidence type="ECO:0000313" key="25">
    <source>
        <dbReference type="Proteomes" id="UP000192638"/>
    </source>
</evidence>
<dbReference type="RefSeq" id="WP_003703119.1">
    <property type="nucleotide sequence ID" value="NZ_CABMGV010000001.1"/>
</dbReference>
<dbReference type="SUPFAM" id="SSF55021">
    <property type="entry name" value="ACT-like"/>
    <property type="match status" value="1"/>
</dbReference>
<evidence type="ECO:0000313" key="29">
    <source>
        <dbReference type="Proteomes" id="UP000437575"/>
    </source>
</evidence>
<evidence type="ECO:0000313" key="10">
    <source>
        <dbReference type="EMBL" id="MYY65571.1"/>
    </source>
</evidence>
<dbReference type="GeneID" id="89464891"/>
<reference evidence="26" key="5">
    <citation type="submission" date="2017-04" db="EMBL/GenBank/DDBJ databases">
        <title>Function of individual gut microbiota members based on whole genome sequencing of pure cultures obtained from chicken caecum.</title>
        <authorList>
            <person name="Medvecky M."/>
            <person name="Cejkova D."/>
            <person name="Polansky O."/>
            <person name="Karasova D."/>
            <person name="Kubasova T."/>
            <person name="Cizek A."/>
            <person name="Rychlik I."/>
        </authorList>
    </citation>
    <scope>NUCLEOTIDE SEQUENCE [LARGE SCALE GENOMIC DNA]</scope>
    <source>
        <strain evidence="26">An84</strain>
    </source>
</reference>
<dbReference type="AlphaFoldDB" id="A0A089QDV7"/>
<dbReference type="Proteomes" id="UP000471300">
    <property type="component" value="Unassembled WGS sequence"/>
</dbReference>
<dbReference type="PROSITE" id="PS51671">
    <property type="entry name" value="ACT"/>
    <property type="match status" value="1"/>
</dbReference>
<reference evidence="3 21" key="1">
    <citation type="journal article" date="2014" name="BMC Genomics">
        <title>Unusual genome complexity in Lactobacillus salivarius JCM1046.</title>
        <authorList>
            <person name="Raftis E.J."/>
            <person name="Forde B.M."/>
            <person name="Claesson M.J."/>
            <person name="O'Toole P.W."/>
        </authorList>
    </citation>
    <scope>NUCLEOTIDE SEQUENCE [LARGE SCALE GENOMIC DNA]</scope>
    <source>
        <strain evidence="3 21">JCM1046</strain>
    </source>
</reference>
<dbReference type="Proteomes" id="UP000218139">
    <property type="component" value="Unassembled WGS sequence"/>
</dbReference>
<dbReference type="EMBL" id="NFHF01000024">
    <property type="protein sequence ID" value="OUN17786.1"/>
    <property type="molecule type" value="Genomic_DNA"/>
</dbReference>
<dbReference type="EMBL" id="NBEY01000010">
    <property type="protein sequence ID" value="OQR26146.1"/>
    <property type="molecule type" value="Genomic_DNA"/>
</dbReference>
<proteinExistence type="inferred from homology"/>
<dbReference type="Proteomes" id="UP000759256">
    <property type="component" value="Unassembled WGS sequence"/>
</dbReference>
<evidence type="ECO:0000259" key="2">
    <source>
        <dbReference type="PROSITE" id="PS51671"/>
    </source>
</evidence>
<evidence type="ECO:0000313" key="7">
    <source>
        <dbReference type="EMBL" id="MDN4834100.1"/>
    </source>
</evidence>
<evidence type="ECO:0000313" key="16">
    <source>
        <dbReference type="EMBL" id="OUN17786.1"/>
    </source>
</evidence>
<evidence type="ECO:0000313" key="19">
    <source>
        <dbReference type="EMBL" id="WHS17459.1"/>
    </source>
</evidence>
<evidence type="ECO:0000313" key="9">
    <source>
        <dbReference type="EMBL" id="MSE07629.1"/>
    </source>
</evidence>
<evidence type="ECO:0000313" key="6">
    <source>
        <dbReference type="EMBL" id="MDF4186968.1"/>
    </source>
</evidence>
<dbReference type="Gene3D" id="3.30.70.260">
    <property type="match status" value="1"/>
</dbReference>